<accession>A0A9W7C7X8</accession>
<protein>
    <submittedName>
        <fullName evidence="1">Uncharacterized protein</fullName>
    </submittedName>
</protein>
<sequence>MLSLNSNGIGSKWMTSNFIFEEEFGGIVGVGEEEEVVGCVWFEFEVGGNKGREGGKRRKGVEEVLTARE</sequence>
<evidence type="ECO:0000313" key="2">
    <source>
        <dbReference type="Proteomes" id="UP001165122"/>
    </source>
</evidence>
<evidence type="ECO:0000313" key="1">
    <source>
        <dbReference type="EMBL" id="GMI01311.1"/>
    </source>
</evidence>
<name>A0A9W7C7X8_9STRA</name>
<gene>
    <name evidence="1" type="ORF">TrLO_g1119</name>
</gene>
<keyword evidence="2" id="KW-1185">Reference proteome</keyword>
<comment type="caution">
    <text evidence="1">The sequence shown here is derived from an EMBL/GenBank/DDBJ whole genome shotgun (WGS) entry which is preliminary data.</text>
</comment>
<organism evidence="1 2">
    <name type="scientific">Triparma laevis f. longispina</name>
    <dbReference type="NCBI Taxonomy" id="1714387"/>
    <lineage>
        <taxon>Eukaryota</taxon>
        <taxon>Sar</taxon>
        <taxon>Stramenopiles</taxon>
        <taxon>Ochrophyta</taxon>
        <taxon>Bolidophyceae</taxon>
        <taxon>Parmales</taxon>
        <taxon>Triparmaceae</taxon>
        <taxon>Triparma</taxon>
    </lineage>
</organism>
<dbReference type="EMBL" id="BRXW01000033">
    <property type="protein sequence ID" value="GMI01311.1"/>
    <property type="molecule type" value="Genomic_DNA"/>
</dbReference>
<dbReference type="Proteomes" id="UP001165122">
    <property type="component" value="Unassembled WGS sequence"/>
</dbReference>
<dbReference type="AlphaFoldDB" id="A0A9W7C7X8"/>
<proteinExistence type="predicted"/>
<reference evidence="2" key="1">
    <citation type="journal article" date="2023" name="Commun. Biol.">
        <title>Genome analysis of Parmales, the sister group of diatoms, reveals the evolutionary specialization of diatoms from phago-mixotrophs to photoautotrophs.</title>
        <authorList>
            <person name="Ban H."/>
            <person name="Sato S."/>
            <person name="Yoshikawa S."/>
            <person name="Yamada K."/>
            <person name="Nakamura Y."/>
            <person name="Ichinomiya M."/>
            <person name="Sato N."/>
            <person name="Blanc-Mathieu R."/>
            <person name="Endo H."/>
            <person name="Kuwata A."/>
            <person name="Ogata H."/>
        </authorList>
    </citation>
    <scope>NUCLEOTIDE SEQUENCE [LARGE SCALE GENOMIC DNA]</scope>
    <source>
        <strain evidence="2">NIES 3700</strain>
    </source>
</reference>